<feature type="signal peptide" evidence="3">
    <location>
        <begin position="1"/>
        <end position="25"/>
    </location>
</feature>
<organism evidence="5 6">
    <name type="scientific">Thioclava kandeliae</name>
    <dbReference type="NCBI Taxonomy" id="3070818"/>
    <lineage>
        <taxon>Bacteria</taxon>
        <taxon>Pseudomonadati</taxon>
        <taxon>Pseudomonadota</taxon>
        <taxon>Alphaproteobacteria</taxon>
        <taxon>Rhodobacterales</taxon>
        <taxon>Paracoccaceae</taxon>
        <taxon>Thioclava</taxon>
    </lineage>
</organism>
<evidence type="ECO:0000313" key="5">
    <source>
        <dbReference type="EMBL" id="MER5170936.1"/>
    </source>
</evidence>
<evidence type="ECO:0000256" key="3">
    <source>
        <dbReference type="SAM" id="SignalP"/>
    </source>
</evidence>
<feature type="compositionally biased region" description="Low complexity" evidence="2">
    <location>
        <begin position="29"/>
        <end position="44"/>
    </location>
</feature>
<feature type="compositionally biased region" description="Basic and acidic residues" evidence="2">
    <location>
        <begin position="419"/>
        <end position="450"/>
    </location>
</feature>
<feature type="compositionally biased region" description="Basic and acidic residues" evidence="2">
    <location>
        <begin position="326"/>
        <end position="340"/>
    </location>
</feature>
<feature type="compositionally biased region" description="Basic and acidic residues" evidence="2">
    <location>
        <begin position="100"/>
        <end position="126"/>
    </location>
</feature>
<dbReference type="EMBL" id="JAYWLC010000002">
    <property type="protein sequence ID" value="MER5170936.1"/>
    <property type="molecule type" value="Genomic_DNA"/>
</dbReference>
<dbReference type="InterPro" id="IPR006665">
    <property type="entry name" value="OmpA-like"/>
</dbReference>
<gene>
    <name evidence="5" type="ORF">VSX56_04035</name>
</gene>
<dbReference type="PANTHER" id="PTHR30329">
    <property type="entry name" value="STATOR ELEMENT OF FLAGELLAR MOTOR COMPLEX"/>
    <property type="match status" value="1"/>
</dbReference>
<dbReference type="Proteomes" id="UP001438953">
    <property type="component" value="Unassembled WGS sequence"/>
</dbReference>
<feature type="compositionally biased region" description="Polar residues" evidence="2">
    <location>
        <begin position="66"/>
        <end position="80"/>
    </location>
</feature>
<dbReference type="Pfam" id="PF00691">
    <property type="entry name" value="OmpA"/>
    <property type="match status" value="1"/>
</dbReference>
<reference evidence="5 6" key="2">
    <citation type="submission" date="2024-06" db="EMBL/GenBank/DDBJ databases">
        <title>Thioclava kandeliae sp. nov. from a rhizosphere soil sample of Kandelia candel in a mangrove.</title>
        <authorList>
            <person name="Mu T."/>
        </authorList>
    </citation>
    <scope>NUCLEOTIDE SEQUENCE [LARGE SCALE GENOMIC DNA]</scope>
    <source>
        <strain evidence="5 6">CPCC 100088</strain>
    </source>
</reference>
<feature type="compositionally biased region" description="Low complexity" evidence="2">
    <location>
        <begin position="223"/>
        <end position="271"/>
    </location>
</feature>
<keyword evidence="1" id="KW-0472">Membrane</keyword>
<dbReference type="SUPFAM" id="SSF103088">
    <property type="entry name" value="OmpA-like"/>
    <property type="match status" value="1"/>
</dbReference>
<evidence type="ECO:0000256" key="2">
    <source>
        <dbReference type="SAM" id="MobiDB-lite"/>
    </source>
</evidence>
<dbReference type="CDD" id="cd07185">
    <property type="entry name" value="OmpA_C-like"/>
    <property type="match status" value="1"/>
</dbReference>
<reference evidence="5 6" key="1">
    <citation type="submission" date="2024-01" db="EMBL/GenBank/DDBJ databases">
        <authorList>
            <person name="Deng Y."/>
            <person name="Su J."/>
        </authorList>
    </citation>
    <scope>NUCLEOTIDE SEQUENCE [LARGE SCALE GENOMIC DNA]</scope>
    <source>
        <strain evidence="5 6">CPCC 100088</strain>
    </source>
</reference>
<comment type="caution">
    <text evidence="5">The sequence shown here is derived from an EMBL/GenBank/DDBJ whole genome shotgun (WGS) entry which is preliminary data.</text>
</comment>
<feature type="chain" id="PRO_5045335179" evidence="3">
    <location>
        <begin position="26"/>
        <end position="764"/>
    </location>
</feature>
<dbReference type="Gene3D" id="3.30.1330.60">
    <property type="entry name" value="OmpA-like domain"/>
    <property type="match status" value="1"/>
</dbReference>
<evidence type="ECO:0000256" key="1">
    <source>
        <dbReference type="PROSITE-ProRule" id="PRU00473"/>
    </source>
</evidence>
<feature type="domain" description="OmpA-like" evidence="4">
    <location>
        <begin position="638"/>
        <end position="758"/>
    </location>
</feature>
<dbReference type="PROSITE" id="PS51123">
    <property type="entry name" value="OMPA_2"/>
    <property type="match status" value="1"/>
</dbReference>
<evidence type="ECO:0000259" key="4">
    <source>
        <dbReference type="PROSITE" id="PS51123"/>
    </source>
</evidence>
<sequence length="764" mass="79704">MKSTLRSTTALIAALATVTPGLTMAQTAPLAAGQAQAEGQTGAEGKSDPDHGRVSTGAEEKPRGQARQNSCIETQSQNGVSAKAAADLCEGMTASAPGSEAEKRSEDAIQKQARQKAEDSTEEARKAMGGGNAKAAAQGDAADDTAQAKPAAKGTAKAEVTTAPGKDAEAKSGVQTQAQTDEDTKPRAQAAATGETPTEGGKVDALKRKLEGKTTDGADKAQDNQAQAKEPPATKAAPDAQSADAGAADAGAADKGAADAGPFDATPAQARADADAKADMPAEEKSADRDMATPSPQQSAEEEAPNKANGRTDPDSLAKALAGKQDAPDADVKPEAKADADAQAQADAQAAPEPRDPQAADAGTKDAQPKSDDAAKTDDVAKADESRRVEEALAATEDAQKRASEGAPVKNEALAAEAEMPRDGDAKAAPADDPKMTEEVITKENARSSNEDFTTAVNAKAQDRDRDDKDEGLSDFEKVAIAGLGALAVGAILNNGSEVAVNSGDRVVVQNPDGSYGLIKDDNALLRQPGARISTRNYDDGSTRTITRREDGAQIVTVYDAQRRIVQRTRIEPDGTRYVLIDDSQGAEPVQVSDLPRANFRDVSSTSDEDALRDALARSADTDRGFTLSQVRQIADVRDLAPAISVENVTFETGSAAIRPAQAEELSQLGEAIKARIDDNPREIFLIEGHTDAVGNAAYNLALSDRRAESMALALTEYFDIPPENLVVQGYGEEYLKVDTQGASEENRRVTVRRVTDLLRVASN</sequence>
<proteinExistence type="predicted"/>
<feature type="compositionally biased region" description="Basic and acidic residues" evidence="2">
    <location>
        <begin position="45"/>
        <end position="63"/>
    </location>
</feature>
<feature type="region of interest" description="Disordered" evidence="2">
    <location>
        <begin position="29"/>
        <end position="471"/>
    </location>
</feature>
<dbReference type="InterPro" id="IPR036737">
    <property type="entry name" value="OmpA-like_sf"/>
</dbReference>
<dbReference type="RefSeq" id="WP_350935010.1">
    <property type="nucleotide sequence ID" value="NZ_JAYWLC010000002.1"/>
</dbReference>
<dbReference type="PANTHER" id="PTHR30329:SF21">
    <property type="entry name" value="LIPOPROTEIN YIAD-RELATED"/>
    <property type="match status" value="1"/>
</dbReference>
<feature type="compositionally biased region" description="Low complexity" evidence="2">
    <location>
        <begin position="133"/>
        <end position="152"/>
    </location>
</feature>
<name>A0ABV1SDG1_9RHOB</name>
<keyword evidence="6" id="KW-1185">Reference proteome</keyword>
<feature type="compositionally biased region" description="Basic and acidic residues" evidence="2">
    <location>
        <begin position="461"/>
        <end position="471"/>
    </location>
</feature>
<feature type="compositionally biased region" description="Basic and acidic residues" evidence="2">
    <location>
        <begin position="353"/>
        <end position="391"/>
    </location>
</feature>
<feature type="compositionally biased region" description="Basic and acidic residues" evidence="2">
    <location>
        <begin position="272"/>
        <end position="291"/>
    </location>
</feature>
<protein>
    <submittedName>
        <fullName evidence="5">OmpA family protein</fullName>
    </submittedName>
</protein>
<feature type="compositionally biased region" description="Basic and acidic residues" evidence="2">
    <location>
        <begin position="201"/>
        <end position="222"/>
    </location>
</feature>
<keyword evidence="3" id="KW-0732">Signal</keyword>
<feature type="compositionally biased region" description="Low complexity" evidence="2">
    <location>
        <begin position="341"/>
        <end position="352"/>
    </location>
</feature>
<evidence type="ECO:0000313" key="6">
    <source>
        <dbReference type="Proteomes" id="UP001438953"/>
    </source>
</evidence>
<dbReference type="InterPro" id="IPR050330">
    <property type="entry name" value="Bact_OuterMem_StrucFunc"/>
</dbReference>
<accession>A0ABV1SDG1</accession>